<name>A0A8F8KL44_9VIRU</name>
<dbReference type="EMBL" id="MZ420154">
    <property type="protein sequence ID" value="QYA18688.1"/>
    <property type="molecule type" value="Genomic_DNA"/>
</dbReference>
<dbReference type="Gene3D" id="3.30.40.220">
    <property type="match status" value="1"/>
</dbReference>
<feature type="compositionally biased region" description="Acidic residues" evidence="1">
    <location>
        <begin position="188"/>
        <end position="203"/>
    </location>
</feature>
<gene>
    <name evidence="2" type="ORF">KOM_12_420</name>
</gene>
<accession>A0A8F8KL44</accession>
<keyword evidence="2" id="KW-0255">Endonuclease</keyword>
<keyword evidence="2" id="KW-0540">Nuclease</keyword>
<keyword evidence="2" id="KW-0378">Hydrolase</keyword>
<dbReference type="GO" id="GO:0004519">
    <property type="term" value="F:endonuclease activity"/>
    <property type="evidence" value="ECO:0007669"/>
    <property type="project" value="UniProtKB-KW"/>
</dbReference>
<organism evidence="2">
    <name type="scientific">Clandestinovirus</name>
    <dbReference type="NCBI Taxonomy" id="2831644"/>
    <lineage>
        <taxon>Viruses</taxon>
    </lineage>
</organism>
<sequence>MDDSLESPIDVDESISTSTVEPINVSKFNLAKYAYKPGVECVRNTSLANRVIKKGNRFVSPFFANQNLTPEERAQAKAISAKRYRNDPRRKFESYVGSAERRGKEWDLTFDQAYKLFSSDCHYCGRMATKHELNGIDRVDNARGYHWDNVVSCCSACNMCKGRHDVKMWLKTCMRVTKHLSRMVQNEPSDDESEQEEDDIARI</sequence>
<feature type="region of interest" description="Disordered" evidence="1">
    <location>
        <begin position="184"/>
        <end position="203"/>
    </location>
</feature>
<reference evidence="2" key="1">
    <citation type="submission" date="2021-06" db="EMBL/GenBank/DDBJ databases">
        <authorList>
            <person name="Rolland C."/>
        </authorList>
    </citation>
    <scope>NUCLEOTIDE SEQUENCE</scope>
    <source>
        <strain evidence="2">347.936635</strain>
    </source>
</reference>
<evidence type="ECO:0000256" key="1">
    <source>
        <dbReference type="SAM" id="MobiDB-lite"/>
    </source>
</evidence>
<evidence type="ECO:0000313" key="2">
    <source>
        <dbReference type="EMBL" id="QYA18688.1"/>
    </source>
</evidence>
<proteinExistence type="predicted"/>
<protein>
    <submittedName>
        <fullName evidence="2">Restriction endonuclease HNH</fullName>
    </submittedName>
</protein>